<reference evidence="2" key="1">
    <citation type="journal article" date="2019" name="Int. J. Syst. Evol. Microbiol.">
        <title>The Global Catalogue of Microorganisms (GCM) 10K type strain sequencing project: providing services to taxonomists for standard genome sequencing and annotation.</title>
        <authorList>
            <consortium name="The Broad Institute Genomics Platform"/>
            <consortium name="The Broad Institute Genome Sequencing Center for Infectious Disease"/>
            <person name="Wu L."/>
            <person name="Ma J."/>
        </authorList>
    </citation>
    <scope>NUCLEOTIDE SEQUENCE [LARGE SCALE GENOMIC DNA]</scope>
    <source>
        <strain evidence="2">CGMCC 4.7645</strain>
    </source>
</reference>
<dbReference type="Pfam" id="PF02575">
    <property type="entry name" value="YbaB_DNA_bd"/>
    <property type="match status" value="1"/>
</dbReference>
<proteinExistence type="predicted"/>
<protein>
    <submittedName>
        <fullName evidence="1">YbaB/EbfC family nucleoid-associated protein</fullName>
    </submittedName>
</protein>
<dbReference type="Gene3D" id="3.30.1310.10">
    <property type="entry name" value="Nucleoid-associated protein YbaB-like domain"/>
    <property type="match status" value="1"/>
</dbReference>
<evidence type="ECO:0000313" key="2">
    <source>
        <dbReference type="Proteomes" id="UP001597417"/>
    </source>
</evidence>
<sequence>MTESPWSELDKGIEEAMANLEREREKLGKLGELWQEERTTVRAKDQSLEMTFDGRGEPVELVFNPSKYRTLAPAQLADVILETFRRGRARSVEKMSATMGETSRTGLNIGDVASGKVDPREMLDALIAPMLGGLDLPNDKKSRGEGS</sequence>
<comment type="caution">
    <text evidence="1">The sequence shown here is derived from an EMBL/GenBank/DDBJ whole genome shotgun (WGS) entry which is preliminary data.</text>
</comment>
<name>A0ABW5G3T1_9PSEU</name>
<dbReference type="InterPro" id="IPR004401">
    <property type="entry name" value="YbaB/EbfC"/>
</dbReference>
<gene>
    <name evidence="1" type="ORF">ACFSXZ_25130</name>
</gene>
<dbReference type="InterPro" id="IPR036894">
    <property type="entry name" value="YbaB-like_sf"/>
</dbReference>
<dbReference type="Proteomes" id="UP001597417">
    <property type="component" value="Unassembled WGS sequence"/>
</dbReference>
<accession>A0ABW5G3T1</accession>
<evidence type="ECO:0000313" key="1">
    <source>
        <dbReference type="EMBL" id="MFD2419616.1"/>
    </source>
</evidence>
<dbReference type="RefSeq" id="WP_378267643.1">
    <property type="nucleotide sequence ID" value="NZ_JBHUKR010000012.1"/>
</dbReference>
<keyword evidence="2" id="KW-1185">Reference proteome</keyword>
<organism evidence="1 2">
    <name type="scientific">Amycolatopsis pigmentata</name>
    <dbReference type="NCBI Taxonomy" id="450801"/>
    <lineage>
        <taxon>Bacteria</taxon>
        <taxon>Bacillati</taxon>
        <taxon>Actinomycetota</taxon>
        <taxon>Actinomycetes</taxon>
        <taxon>Pseudonocardiales</taxon>
        <taxon>Pseudonocardiaceae</taxon>
        <taxon>Amycolatopsis</taxon>
    </lineage>
</organism>
<dbReference type="EMBL" id="JBHUKR010000012">
    <property type="protein sequence ID" value="MFD2419616.1"/>
    <property type="molecule type" value="Genomic_DNA"/>
</dbReference>